<dbReference type="EC" id="2.1.1.228" evidence="5 15"/>
<dbReference type="InterPro" id="IPR016009">
    <property type="entry name" value="tRNA_MeTrfase_TRMD/TRM10"/>
</dbReference>
<dbReference type="GO" id="GO:0005829">
    <property type="term" value="C:cytosol"/>
    <property type="evidence" value="ECO:0007669"/>
    <property type="project" value="TreeGrafter"/>
</dbReference>
<evidence type="ECO:0000256" key="9">
    <source>
        <dbReference type="ARBA" id="ARBA00022679"/>
    </source>
</evidence>
<comment type="subcellular location">
    <subcellularLocation>
        <location evidence="2 15 17">Cytoplasm</location>
    </subcellularLocation>
</comment>
<comment type="function">
    <text evidence="1 15 17">Specifically methylates guanosine-37 in various tRNAs.</text>
</comment>
<dbReference type="GO" id="GO:0002939">
    <property type="term" value="P:tRNA N1-guanine methylation"/>
    <property type="evidence" value="ECO:0007669"/>
    <property type="project" value="TreeGrafter"/>
</dbReference>
<evidence type="ECO:0000256" key="4">
    <source>
        <dbReference type="ARBA" id="ARBA00011738"/>
    </source>
</evidence>
<evidence type="ECO:0000256" key="2">
    <source>
        <dbReference type="ARBA" id="ARBA00004496"/>
    </source>
</evidence>
<feature type="binding site" evidence="15 16">
    <location>
        <begin position="131"/>
        <end position="136"/>
    </location>
    <ligand>
        <name>S-adenosyl-L-methionine</name>
        <dbReference type="ChEBI" id="CHEBI:59789"/>
    </ligand>
</feature>
<evidence type="ECO:0000256" key="17">
    <source>
        <dbReference type="RuleBase" id="RU003464"/>
    </source>
</evidence>
<gene>
    <name evidence="15" type="primary">trmD</name>
    <name evidence="19" type="ORF">CAAU_0189</name>
</gene>
<dbReference type="Pfam" id="PF01746">
    <property type="entry name" value="tRNA_m1G_MT"/>
    <property type="match status" value="1"/>
</dbReference>
<evidence type="ECO:0000256" key="5">
    <source>
        <dbReference type="ARBA" id="ARBA00012807"/>
    </source>
</evidence>
<dbReference type="FunFam" id="3.40.1280.10:FF:000001">
    <property type="entry name" value="tRNA (guanine-N(1)-)-methyltransferase"/>
    <property type="match status" value="1"/>
</dbReference>
<dbReference type="InterPro" id="IPR002649">
    <property type="entry name" value="tRNA_m1G_MeTrfase_TrmD"/>
</dbReference>
<comment type="catalytic activity">
    <reaction evidence="14 15 17">
        <text>guanosine(37) in tRNA + S-adenosyl-L-methionine = N(1)-methylguanosine(37) in tRNA + S-adenosyl-L-homocysteine + H(+)</text>
        <dbReference type="Rhea" id="RHEA:36899"/>
        <dbReference type="Rhea" id="RHEA-COMP:10145"/>
        <dbReference type="Rhea" id="RHEA-COMP:10147"/>
        <dbReference type="ChEBI" id="CHEBI:15378"/>
        <dbReference type="ChEBI" id="CHEBI:57856"/>
        <dbReference type="ChEBI" id="CHEBI:59789"/>
        <dbReference type="ChEBI" id="CHEBI:73542"/>
        <dbReference type="ChEBI" id="CHEBI:74269"/>
        <dbReference type="EC" id="2.1.1.228"/>
    </reaction>
</comment>
<dbReference type="InterPro" id="IPR023148">
    <property type="entry name" value="tRNA_m1G_MeTrfase_C_sf"/>
</dbReference>
<dbReference type="PANTHER" id="PTHR46417">
    <property type="entry name" value="TRNA (GUANINE-N(1)-)-METHYLTRANSFERASE"/>
    <property type="match status" value="1"/>
</dbReference>
<dbReference type="Proteomes" id="UP000007652">
    <property type="component" value="Unassembled WGS sequence"/>
</dbReference>
<dbReference type="OrthoDB" id="9807416at2"/>
<keyword evidence="9 15" id="KW-0808">Transferase</keyword>
<dbReference type="InterPro" id="IPR029028">
    <property type="entry name" value="Alpha/beta_knot_MTases"/>
</dbReference>
<reference evidence="19 20" key="1">
    <citation type="journal article" date="2011" name="J. Bacteriol.">
        <title>Draft genome sequence of Caloramator australicus strain RC3T, a thermoanaerobe from the Great Artesian Basin of Australia.</title>
        <authorList>
            <person name="Ogg C.D."/>
            <person name="Patel B.K.C."/>
        </authorList>
    </citation>
    <scope>NUCLEOTIDE SEQUENCE [LARGE SCALE GENOMIC DNA]</scope>
    <source>
        <strain evidence="19 20">RC3</strain>
    </source>
</reference>
<dbReference type="InterPro" id="IPR029026">
    <property type="entry name" value="tRNA_m1G_MTases_N"/>
</dbReference>
<evidence type="ECO:0000256" key="14">
    <source>
        <dbReference type="ARBA" id="ARBA00047783"/>
    </source>
</evidence>
<comment type="caution">
    <text evidence="19">The sequence shown here is derived from an EMBL/GenBank/DDBJ whole genome shotgun (WGS) entry which is preliminary data.</text>
</comment>
<feature type="binding site" evidence="15 16">
    <location>
        <position position="112"/>
    </location>
    <ligand>
        <name>S-adenosyl-L-methionine</name>
        <dbReference type="ChEBI" id="CHEBI:59789"/>
    </ligand>
</feature>
<dbReference type="Gene3D" id="3.40.1280.10">
    <property type="match status" value="1"/>
</dbReference>
<evidence type="ECO:0000313" key="19">
    <source>
        <dbReference type="EMBL" id="CCC57838.1"/>
    </source>
</evidence>
<name>G0V3Z8_9CLOT</name>
<dbReference type="Gene3D" id="1.10.1270.20">
    <property type="entry name" value="tRNA(m1g37)methyltransferase, domain 2"/>
    <property type="match status" value="1"/>
</dbReference>
<keyword evidence="7 15" id="KW-0963">Cytoplasm</keyword>
<comment type="similarity">
    <text evidence="3 15 17">Belongs to the RNA methyltransferase TrmD family.</text>
</comment>
<comment type="subunit">
    <text evidence="4 15 17">Homodimer.</text>
</comment>
<evidence type="ECO:0000256" key="3">
    <source>
        <dbReference type="ARBA" id="ARBA00007630"/>
    </source>
</evidence>
<sequence length="248" mass="28890">MIFDVLTLFPEMFNALNYSIIGRAQEQKLITINLYNIRNYTTNKHKKVDDYPYGGGAGMVMQAEPIYNCVDDIKETYGYKPYTVFLTPRGKRYDQELAKELSNRKHIMLICGHYEGIDERIMPLVDLEISIGDFVLTGGELASMIIIDSVSRLVPGVLSTNVSFENESFYNGLLEYPQYTRPREFRGMKVPEVLLSGNHKDIDEWRRYQSLKLTYIKRPDLLKNAELTKEDLRMLNMIKKEIEMEKEM</sequence>
<evidence type="ECO:0000256" key="11">
    <source>
        <dbReference type="ARBA" id="ARBA00022694"/>
    </source>
</evidence>
<evidence type="ECO:0000259" key="18">
    <source>
        <dbReference type="Pfam" id="PF01746"/>
    </source>
</evidence>
<organism evidence="19 20">
    <name type="scientific">Caloramator australicus RC3</name>
    <dbReference type="NCBI Taxonomy" id="857293"/>
    <lineage>
        <taxon>Bacteria</taxon>
        <taxon>Bacillati</taxon>
        <taxon>Bacillota</taxon>
        <taxon>Clostridia</taxon>
        <taxon>Eubacteriales</taxon>
        <taxon>Clostridiaceae</taxon>
        <taxon>Caloramator</taxon>
    </lineage>
</organism>
<evidence type="ECO:0000256" key="10">
    <source>
        <dbReference type="ARBA" id="ARBA00022691"/>
    </source>
</evidence>
<proteinExistence type="inferred from homology"/>
<dbReference type="GO" id="GO:0052906">
    <property type="term" value="F:tRNA (guanine(37)-N1)-methyltransferase activity"/>
    <property type="evidence" value="ECO:0007669"/>
    <property type="project" value="UniProtKB-UniRule"/>
</dbReference>
<dbReference type="PIRSF" id="PIRSF000386">
    <property type="entry name" value="tRNA_mtase"/>
    <property type="match status" value="1"/>
</dbReference>
<dbReference type="CDD" id="cd18080">
    <property type="entry name" value="TrmD-like"/>
    <property type="match status" value="1"/>
</dbReference>
<protein>
    <recommendedName>
        <fullName evidence="6 15">tRNA (guanine-N(1)-)-methyltransferase</fullName>
        <ecNumber evidence="5 15">2.1.1.228</ecNumber>
    </recommendedName>
    <alternativeName>
        <fullName evidence="12 15">M1G-methyltransferase</fullName>
    </alternativeName>
    <alternativeName>
        <fullName evidence="13 15">tRNA [GM37] methyltransferase</fullName>
    </alternativeName>
</protein>
<evidence type="ECO:0000256" key="7">
    <source>
        <dbReference type="ARBA" id="ARBA00022490"/>
    </source>
</evidence>
<dbReference type="NCBIfam" id="TIGR00088">
    <property type="entry name" value="trmD"/>
    <property type="match status" value="1"/>
</dbReference>
<dbReference type="STRING" id="857293.CAAU_0189"/>
<evidence type="ECO:0000256" key="12">
    <source>
        <dbReference type="ARBA" id="ARBA00029736"/>
    </source>
</evidence>
<dbReference type="eggNOG" id="COG0336">
    <property type="taxonomic scope" value="Bacteria"/>
</dbReference>
<dbReference type="PANTHER" id="PTHR46417:SF1">
    <property type="entry name" value="TRNA (GUANINE-N(1)-)-METHYLTRANSFERASE"/>
    <property type="match status" value="1"/>
</dbReference>
<dbReference type="SUPFAM" id="SSF75217">
    <property type="entry name" value="alpha/beta knot"/>
    <property type="match status" value="1"/>
</dbReference>
<evidence type="ECO:0000256" key="15">
    <source>
        <dbReference type="HAMAP-Rule" id="MF_00605"/>
    </source>
</evidence>
<keyword evidence="20" id="KW-1185">Reference proteome</keyword>
<keyword evidence="8 15" id="KW-0489">Methyltransferase</keyword>
<evidence type="ECO:0000256" key="13">
    <source>
        <dbReference type="ARBA" id="ARBA00033392"/>
    </source>
</evidence>
<evidence type="ECO:0000256" key="6">
    <source>
        <dbReference type="ARBA" id="ARBA00014679"/>
    </source>
</evidence>
<evidence type="ECO:0000256" key="1">
    <source>
        <dbReference type="ARBA" id="ARBA00002634"/>
    </source>
</evidence>
<evidence type="ECO:0000256" key="8">
    <source>
        <dbReference type="ARBA" id="ARBA00022603"/>
    </source>
</evidence>
<dbReference type="FunFam" id="1.10.1270.20:FF:000001">
    <property type="entry name" value="tRNA (guanine-N(1)-)-methyltransferase"/>
    <property type="match status" value="1"/>
</dbReference>
<keyword evidence="11 15" id="KW-0819">tRNA processing</keyword>
<dbReference type="AlphaFoldDB" id="G0V3Z8"/>
<dbReference type="EMBL" id="CAKP01000006">
    <property type="protein sequence ID" value="CCC57838.1"/>
    <property type="molecule type" value="Genomic_DNA"/>
</dbReference>
<dbReference type="NCBIfam" id="NF000648">
    <property type="entry name" value="PRK00026.1"/>
    <property type="match status" value="1"/>
</dbReference>
<evidence type="ECO:0000313" key="20">
    <source>
        <dbReference type="Proteomes" id="UP000007652"/>
    </source>
</evidence>
<keyword evidence="10 15" id="KW-0949">S-adenosyl-L-methionine</keyword>
<evidence type="ECO:0000256" key="16">
    <source>
        <dbReference type="PIRSR" id="PIRSR000386-1"/>
    </source>
</evidence>
<feature type="domain" description="tRNA methyltransferase TRMD/TRM10-type" evidence="18">
    <location>
        <begin position="1"/>
        <end position="223"/>
    </location>
</feature>
<dbReference type="HAMAP" id="MF_00605">
    <property type="entry name" value="TrmD"/>
    <property type="match status" value="1"/>
</dbReference>
<accession>G0V3Z8</accession>